<proteinExistence type="predicted"/>
<evidence type="ECO:0000313" key="1">
    <source>
        <dbReference type="EMBL" id="MCD7451247.1"/>
    </source>
</evidence>
<dbReference type="EMBL" id="JACEIK010000157">
    <property type="protein sequence ID" value="MCD7451247.1"/>
    <property type="molecule type" value="Genomic_DNA"/>
</dbReference>
<sequence>MEENYRLLDKHGSKVDEPSNTCRGIIRGIRCDHNNMAFWIREMCYFSHGINGEGKSEYPPLLGTKG</sequence>
<comment type="caution">
    <text evidence="1">The sequence shown here is derived from an EMBL/GenBank/DDBJ whole genome shotgun (WGS) entry which is preliminary data.</text>
</comment>
<protein>
    <submittedName>
        <fullName evidence="1">Uncharacterized protein</fullName>
    </submittedName>
</protein>
<reference evidence="1 2" key="1">
    <citation type="journal article" date="2021" name="BMC Genomics">
        <title>Datura genome reveals duplications of psychoactive alkaloid biosynthetic genes and high mutation rate following tissue culture.</title>
        <authorList>
            <person name="Rajewski A."/>
            <person name="Carter-House D."/>
            <person name="Stajich J."/>
            <person name="Litt A."/>
        </authorList>
    </citation>
    <scope>NUCLEOTIDE SEQUENCE [LARGE SCALE GENOMIC DNA]</scope>
    <source>
        <strain evidence="1">AR-01</strain>
    </source>
</reference>
<organism evidence="1 2">
    <name type="scientific">Datura stramonium</name>
    <name type="common">Jimsonweed</name>
    <name type="synonym">Common thornapple</name>
    <dbReference type="NCBI Taxonomy" id="4076"/>
    <lineage>
        <taxon>Eukaryota</taxon>
        <taxon>Viridiplantae</taxon>
        <taxon>Streptophyta</taxon>
        <taxon>Embryophyta</taxon>
        <taxon>Tracheophyta</taxon>
        <taxon>Spermatophyta</taxon>
        <taxon>Magnoliopsida</taxon>
        <taxon>eudicotyledons</taxon>
        <taxon>Gunneridae</taxon>
        <taxon>Pentapetalae</taxon>
        <taxon>asterids</taxon>
        <taxon>lamiids</taxon>
        <taxon>Solanales</taxon>
        <taxon>Solanaceae</taxon>
        <taxon>Solanoideae</taxon>
        <taxon>Datureae</taxon>
        <taxon>Datura</taxon>
    </lineage>
</organism>
<gene>
    <name evidence="1" type="ORF">HAX54_010353</name>
</gene>
<dbReference type="Proteomes" id="UP000823775">
    <property type="component" value="Unassembled WGS sequence"/>
</dbReference>
<evidence type="ECO:0000313" key="2">
    <source>
        <dbReference type="Proteomes" id="UP000823775"/>
    </source>
</evidence>
<keyword evidence="2" id="KW-1185">Reference proteome</keyword>
<accession>A0ABS8RWY8</accession>
<name>A0ABS8RWY8_DATST</name>